<evidence type="ECO:0000313" key="2">
    <source>
        <dbReference type="Proteomes" id="UP000028045"/>
    </source>
</evidence>
<accession>A0A084AP10</accession>
<dbReference type="OrthoDB" id="2153176at2759"/>
<dbReference type="InterPro" id="IPR012469">
    <property type="entry name" value="DUF1688"/>
</dbReference>
<dbReference type="Pfam" id="PF07958">
    <property type="entry name" value="DUF1688"/>
    <property type="match status" value="1"/>
</dbReference>
<evidence type="ECO:0008006" key="3">
    <source>
        <dbReference type="Google" id="ProtNLM"/>
    </source>
</evidence>
<dbReference type="PANTHER" id="PTHR31687:SF3">
    <property type="entry name" value="PROTEIN URG3"/>
    <property type="match status" value="1"/>
</dbReference>
<dbReference type="EMBL" id="KL648635">
    <property type="protein sequence ID" value="KEY67039.1"/>
    <property type="molecule type" value="Genomic_DNA"/>
</dbReference>
<protein>
    <recommendedName>
        <fullName evidence="3">Uracil catabolism protein 4</fullName>
    </recommendedName>
</protein>
<dbReference type="AlphaFoldDB" id="A0A084AP10"/>
<proteinExistence type="predicted"/>
<dbReference type="PANTHER" id="PTHR31687">
    <property type="match status" value="1"/>
</dbReference>
<reference evidence="1 2" key="1">
    <citation type="journal article" date="2014" name="BMC Genomics">
        <title>Comparative genome sequencing reveals chemotype-specific gene clusters in the toxigenic black mold Stachybotrys.</title>
        <authorList>
            <person name="Semeiks J."/>
            <person name="Borek D."/>
            <person name="Otwinowski Z."/>
            <person name="Grishin N.V."/>
        </authorList>
    </citation>
    <scope>NUCLEOTIDE SEQUENCE [LARGE SCALE GENOMIC DNA]</scope>
    <source>
        <strain evidence="2">CBS 109288 / IBT 7711</strain>
    </source>
</reference>
<evidence type="ECO:0000313" key="1">
    <source>
        <dbReference type="EMBL" id="KEY67039.1"/>
    </source>
</evidence>
<name>A0A084AP10_STACB</name>
<dbReference type="HOGENOM" id="CLU_026445_1_0_1"/>
<gene>
    <name evidence="1" type="ORF">S7711_04720</name>
</gene>
<organism evidence="1 2">
    <name type="scientific">Stachybotrys chartarum (strain CBS 109288 / IBT 7711)</name>
    <name type="common">Toxic black mold</name>
    <name type="synonym">Stilbospora chartarum</name>
    <dbReference type="NCBI Taxonomy" id="1280523"/>
    <lineage>
        <taxon>Eukaryota</taxon>
        <taxon>Fungi</taxon>
        <taxon>Dikarya</taxon>
        <taxon>Ascomycota</taxon>
        <taxon>Pezizomycotina</taxon>
        <taxon>Sordariomycetes</taxon>
        <taxon>Hypocreomycetidae</taxon>
        <taxon>Hypocreales</taxon>
        <taxon>Stachybotryaceae</taxon>
        <taxon>Stachybotrys</taxon>
    </lineage>
</organism>
<keyword evidence="2" id="KW-1185">Reference proteome</keyword>
<dbReference type="Proteomes" id="UP000028045">
    <property type="component" value="Unassembled WGS sequence"/>
</dbReference>
<sequence>MASDRDYLLSLQAVREQSKKVLAIAQRNGLNHFEFDASRMDAVADYVIGVIDASILPAAASAVLHHTIPPHGRWQHFDLGRPGRIESLIDSWRSKGTNDLEITRRLIDLFFVSVLLDAGAGDFWRFVEPETDITLSRSEGIAVASLHMFVDGAFASEAAEQGEQADGTGLSELSEKSFNKHFQITDDNPMIGVASRVNLLRNVGSALLKHPEVFGQEGRPGNIVDYLTKSAGDGKELEYETLWRSLQQLLIPSWPGNRTVYNGEPIGDAWPLAVLGANDSTTNDKSAIHPFHKLTQWLAYSLTVPFQRILGYTWKNLDLGTGLPEYRNGGLFVDLGVLKLKDEVAAASKKDDQGLPVFDASTDVVVEWRAMTVALLDDLHRIISGRYKAKGVTLSIPQMLEAGTWKSGRELAAERRPKTKSSPIIVISDGTLY</sequence>